<name>A0A9Q5QZT5_9CYAN</name>
<dbReference type="EMBL" id="MTPU01000001">
    <property type="protein sequence ID" value="OPH11405.1"/>
    <property type="molecule type" value="Genomic_DNA"/>
</dbReference>
<dbReference type="Proteomes" id="UP000190056">
    <property type="component" value="Unassembled WGS sequence"/>
</dbReference>
<dbReference type="RefSeq" id="WP_079290313.1">
    <property type="nucleotide sequence ID" value="NZ_MTPU01000001.1"/>
</dbReference>
<organism evidence="1 2">
    <name type="scientific">Cylindrospermopsis raciborskii CENA302</name>
    <dbReference type="NCBI Taxonomy" id="1170768"/>
    <lineage>
        <taxon>Bacteria</taxon>
        <taxon>Bacillati</taxon>
        <taxon>Cyanobacteriota</taxon>
        <taxon>Cyanophyceae</taxon>
        <taxon>Nostocales</taxon>
        <taxon>Aphanizomenonaceae</taxon>
        <taxon>Cylindrospermopsis</taxon>
    </lineage>
</organism>
<comment type="caution">
    <text evidence="1">The sequence shown here is derived from an EMBL/GenBank/DDBJ whole genome shotgun (WGS) entry which is preliminary data.</text>
</comment>
<dbReference type="AlphaFoldDB" id="A0A9Q5QZT5"/>
<sequence>MNIWIVTIGNSDIKLGNIDQWKKYFLASGIDLETEILFEPKKLEGEDLFTVPARVMGIVIGNQLNDENYQGLHFPMLKIFSEKLQDEKLPHRIIVILTDQKFAYKGYNINERSPYWKDTCTLKPILDKYLKSKFPDVRELEYVELQPESKTQSLDNWDQSLSLVQTKLSELEFNSLDDIDNVYVSHQAGIPAISSAIQFVTLAKFGKKVKFLVSNEYEPENTIFISSSNYLRGIQLQEAKRLLQRFDYSGVLSLLDNLDNSTNKEDEVNKLREMLGIAIEWNLSNFKNFSGKLKKLPKFEKKVEERLKCPCWTGYEAAYLAVVRVKQNNNVEALFHSFRSVEGSMLSWFEYKFHIKKMVEKTIMEELPPEIRKEVRVNSKNEIINIITCFKIIRRSEWKKNDDISQFINVTRETRNRRFHTLLGLEQKELFKAWETDNEDDWQNRVLGCLNFVATRSFKSLEDASLMPQVHRELTIALDNYESKCLYS</sequence>
<evidence type="ECO:0000313" key="2">
    <source>
        <dbReference type="Proteomes" id="UP000190056"/>
    </source>
</evidence>
<protein>
    <submittedName>
        <fullName evidence="1">Uncharacterized protein</fullName>
    </submittedName>
</protein>
<proteinExistence type="predicted"/>
<accession>A0A9Q5QZT5</accession>
<reference evidence="1 2" key="1">
    <citation type="submission" date="2017-01" db="EMBL/GenBank/DDBJ databases">
        <authorList>
            <person name="Abreu V.A."/>
            <person name="Popin R.V."/>
            <person name="Rigonato J."/>
            <person name="Andreote A.P."/>
            <person name="Schaker P.C."/>
            <person name="Hoff-Risseti C."/>
            <person name="Alvarenga D.O."/>
            <person name="Varani A.M."/>
            <person name="Fiore M.F."/>
        </authorList>
    </citation>
    <scope>NUCLEOTIDE SEQUENCE [LARGE SCALE GENOMIC DNA]</scope>
    <source>
        <strain evidence="1 2">CENA302</strain>
    </source>
</reference>
<evidence type="ECO:0000313" key="1">
    <source>
        <dbReference type="EMBL" id="OPH11405.1"/>
    </source>
</evidence>
<gene>
    <name evidence="1" type="ORF">CENA302_00045</name>
</gene>